<dbReference type="NCBIfam" id="TIGR02283">
    <property type="entry name" value="MltB_2"/>
    <property type="match status" value="1"/>
</dbReference>
<dbReference type="Gene3D" id="1.10.530.10">
    <property type="match status" value="1"/>
</dbReference>
<sequence length="373" mass="40711">MGLEKVHLQTRAIRSRELLLFSSGCGIGAALLGICVESKMWRLKIFFFALLMLALVPMTGQFSDPGARAEGDAPLFTVWLQELRAEALGQGISAATLDVALAGVRPIPRVIELDRSQPEGTLTFKQYMDLVVPNSRVAKGRVMLKENAVALKAVHKVYNVQPRFIVALWGIETNFGQHTGGFSVIASLATLAFDGRRSAYFRSELLNALRILEEGHIAPDAMTGSWAGAMGQSQFMPSSFVRFAIDFDGDGKRDIWTTKLDVFGSAANYLSESGWKGDQTWGRKVRLPANFDTALASLKISNSLADWQALGVRRANGQNLPIVAGMMGSIVFPGGNDGPAFLVYDNFKTTLKWNRSTYFAMAVGHLADRISGQ</sequence>
<dbReference type="Pfam" id="PF13406">
    <property type="entry name" value="SLT_2"/>
    <property type="match status" value="1"/>
</dbReference>
<gene>
    <name evidence="3" type="ORF">METZ01_LOCUS263890</name>
</gene>
<dbReference type="FunFam" id="1.10.8.350:FF:000001">
    <property type="entry name" value="Lytic murein transglycosylase B"/>
    <property type="match status" value="1"/>
</dbReference>
<organism evidence="3">
    <name type="scientific">marine metagenome</name>
    <dbReference type="NCBI Taxonomy" id="408172"/>
    <lineage>
        <taxon>unclassified sequences</taxon>
        <taxon>metagenomes</taxon>
        <taxon>ecological metagenomes</taxon>
    </lineage>
</organism>
<name>A0A382JGS0_9ZZZZ</name>
<dbReference type="AlphaFoldDB" id="A0A382JGS0"/>
<dbReference type="InterPro" id="IPR031304">
    <property type="entry name" value="SLT_2"/>
</dbReference>
<evidence type="ECO:0000256" key="1">
    <source>
        <dbReference type="SAM" id="Phobius"/>
    </source>
</evidence>
<dbReference type="GO" id="GO:0008933">
    <property type="term" value="F:peptidoglycan lytic transglycosylase activity"/>
    <property type="evidence" value="ECO:0007669"/>
    <property type="project" value="TreeGrafter"/>
</dbReference>
<dbReference type="InterPro" id="IPR043426">
    <property type="entry name" value="MltB-like"/>
</dbReference>
<dbReference type="SUPFAM" id="SSF53955">
    <property type="entry name" value="Lysozyme-like"/>
    <property type="match status" value="1"/>
</dbReference>
<evidence type="ECO:0000259" key="2">
    <source>
        <dbReference type="Pfam" id="PF13406"/>
    </source>
</evidence>
<dbReference type="Gene3D" id="1.10.8.350">
    <property type="entry name" value="Bacterial muramidase"/>
    <property type="match status" value="1"/>
</dbReference>
<keyword evidence="1" id="KW-0812">Transmembrane</keyword>
<reference evidence="3" key="1">
    <citation type="submission" date="2018-05" db="EMBL/GenBank/DDBJ databases">
        <authorList>
            <person name="Lanie J.A."/>
            <person name="Ng W.-L."/>
            <person name="Kazmierczak K.M."/>
            <person name="Andrzejewski T.M."/>
            <person name="Davidsen T.M."/>
            <person name="Wayne K.J."/>
            <person name="Tettelin H."/>
            <person name="Glass J.I."/>
            <person name="Rusch D."/>
            <person name="Podicherti R."/>
            <person name="Tsui H.-C.T."/>
            <person name="Winkler M.E."/>
        </authorList>
    </citation>
    <scope>NUCLEOTIDE SEQUENCE</scope>
</reference>
<feature type="transmembrane region" description="Helical" evidence="1">
    <location>
        <begin position="18"/>
        <end position="36"/>
    </location>
</feature>
<dbReference type="EMBL" id="UINC01074138">
    <property type="protein sequence ID" value="SVC11036.1"/>
    <property type="molecule type" value="Genomic_DNA"/>
</dbReference>
<dbReference type="PANTHER" id="PTHR30163">
    <property type="entry name" value="MEMBRANE-BOUND LYTIC MUREIN TRANSGLYCOSYLASE B"/>
    <property type="match status" value="1"/>
</dbReference>
<accession>A0A382JGS0</accession>
<dbReference type="InterPro" id="IPR023346">
    <property type="entry name" value="Lysozyme-like_dom_sf"/>
</dbReference>
<keyword evidence="1" id="KW-1133">Transmembrane helix</keyword>
<dbReference type="PANTHER" id="PTHR30163:SF8">
    <property type="entry name" value="LYTIC MUREIN TRANSGLYCOSYLASE"/>
    <property type="match status" value="1"/>
</dbReference>
<evidence type="ECO:0000313" key="3">
    <source>
        <dbReference type="EMBL" id="SVC11036.1"/>
    </source>
</evidence>
<protein>
    <recommendedName>
        <fullName evidence="2">Transglycosylase SLT domain-containing protein</fullName>
    </recommendedName>
</protein>
<proteinExistence type="predicted"/>
<dbReference type="CDD" id="cd13399">
    <property type="entry name" value="Slt35-like"/>
    <property type="match status" value="1"/>
</dbReference>
<feature type="domain" description="Transglycosylase SLT" evidence="2">
    <location>
        <begin position="76"/>
        <end position="368"/>
    </location>
</feature>
<keyword evidence="1" id="KW-0472">Membrane</keyword>
<dbReference type="GO" id="GO:0009253">
    <property type="term" value="P:peptidoglycan catabolic process"/>
    <property type="evidence" value="ECO:0007669"/>
    <property type="project" value="TreeGrafter"/>
</dbReference>
<dbReference type="InterPro" id="IPR011970">
    <property type="entry name" value="MltB_2"/>
</dbReference>